<evidence type="ECO:0000256" key="6">
    <source>
        <dbReference type="ARBA" id="ARBA00022833"/>
    </source>
</evidence>
<dbReference type="GO" id="GO:0046872">
    <property type="term" value="F:metal ion binding"/>
    <property type="evidence" value="ECO:0007669"/>
    <property type="project" value="UniProtKB-KW"/>
</dbReference>
<feature type="binding site" evidence="7">
    <location>
        <position position="134"/>
    </location>
    <ligand>
        <name>Zn(2+)</name>
        <dbReference type="ChEBI" id="CHEBI:29105"/>
        <label>1</label>
    </ligand>
</feature>
<dbReference type="AlphaFoldDB" id="I1YK30"/>
<comment type="subunit">
    <text evidence="7">Monomer.</text>
</comment>
<evidence type="ECO:0000313" key="9">
    <source>
        <dbReference type="EMBL" id="AFJ03273.1"/>
    </source>
</evidence>
<dbReference type="CDD" id="cd07723">
    <property type="entry name" value="hydroxyacylglutathione_hydrolase_MBL-fold"/>
    <property type="match status" value="1"/>
</dbReference>
<feature type="binding site" evidence="7">
    <location>
        <position position="62"/>
    </location>
    <ligand>
        <name>Zn(2+)</name>
        <dbReference type="ChEBI" id="CHEBI:29105"/>
        <label>1</label>
    </ligand>
</feature>
<dbReference type="PANTHER" id="PTHR43705:SF1">
    <property type="entry name" value="HYDROXYACYLGLUTATHIONE HYDROLASE GLOB"/>
    <property type="match status" value="1"/>
</dbReference>
<feature type="binding site" evidence="7">
    <location>
        <position position="64"/>
    </location>
    <ligand>
        <name>Zn(2+)</name>
        <dbReference type="ChEBI" id="CHEBI:29105"/>
        <label>2</label>
    </ligand>
</feature>
<feature type="domain" description="Metallo-beta-lactamase" evidence="8">
    <location>
        <begin position="17"/>
        <end position="172"/>
    </location>
</feature>
<dbReference type="GO" id="GO:0004416">
    <property type="term" value="F:hydroxyacylglutathione hydrolase activity"/>
    <property type="evidence" value="ECO:0007669"/>
    <property type="project" value="UniProtKB-UniRule"/>
</dbReference>
<dbReference type="OrthoDB" id="9802248at2"/>
<keyword evidence="5 7" id="KW-0378">Hydrolase</keyword>
<dbReference type="STRING" id="754477.Q7C_2137"/>
<proteinExistence type="inferred from homology"/>
<dbReference type="SUPFAM" id="SSF56281">
    <property type="entry name" value="Metallo-hydrolase/oxidoreductase"/>
    <property type="match status" value="1"/>
</dbReference>
<dbReference type="SMART" id="SM00849">
    <property type="entry name" value="Lactamase_B"/>
    <property type="match status" value="1"/>
</dbReference>
<comment type="catalytic activity">
    <reaction evidence="1 7">
        <text>an S-(2-hydroxyacyl)glutathione + H2O = a 2-hydroxy carboxylate + glutathione + H(+)</text>
        <dbReference type="Rhea" id="RHEA:21864"/>
        <dbReference type="ChEBI" id="CHEBI:15377"/>
        <dbReference type="ChEBI" id="CHEBI:15378"/>
        <dbReference type="ChEBI" id="CHEBI:57925"/>
        <dbReference type="ChEBI" id="CHEBI:58896"/>
        <dbReference type="ChEBI" id="CHEBI:71261"/>
        <dbReference type="EC" id="3.1.2.6"/>
    </reaction>
</comment>
<evidence type="ECO:0000313" key="10">
    <source>
        <dbReference type="Proteomes" id="UP000009145"/>
    </source>
</evidence>
<feature type="binding site" evidence="7">
    <location>
        <position position="65"/>
    </location>
    <ligand>
        <name>Zn(2+)</name>
        <dbReference type="ChEBI" id="CHEBI:29105"/>
        <label>2</label>
    </ligand>
</feature>
<dbReference type="InterPro" id="IPR017782">
    <property type="entry name" value="Hydroxyacylglutathione_Hdrlase"/>
</dbReference>
<dbReference type="Pfam" id="PF00753">
    <property type="entry name" value="Lactamase_B"/>
    <property type="match status" value="1"/>
</dbReference>
<dbReference type="UniPathway" id="UPA00619">
    <property type="reaction ID" value="UER00676"/>
</dbReference>
<dbReference type="Gene3D" id="3.60.15.10">
    <property type="entry name" value="Ribonuclease Z/Hydroxyacylglutathione hydrolase-like"/>
    <property type="match status" value="1"/>
</dbReference>
<dbReference type="Proteomes" id="UP000009145">
    <property type="component" value="Chromosome"/>
</dbReference>
<dbReference type="HAMAP" id="MF_01374">
    <property type="entry name" value="Glyoxalase_2"/>
    <property type="match status" value="1"/>
</dbReference>
<feature type="binding site" evidence="7">
    <location>
        <position position="117"/>
    </location>
    <ligand>
        <name>Zn(2+)</name>
        <dbReference type="ChEBI" id="CHEBI:29105"/>
        <label>1</label>
    </ligand>
</feature>
<dbReference type="NCBIfam" id="TIGR03413">
    <property type="entry name" value="GSH_gloB"/>
    <property type="match status" value="1"/>
</dbReference>
<reference evidence="9 10" key="1">
    <citation type="journal article" date="2012" name="J. Bacteriol.">
        <title>Complete genome sequences of Methylophaga sp. strain JAM1 and Methylophaga sp. strain JAM7.</title>
        <authorList>
            <person name="Villeneuve C."/>
            <person name="Martineau C."/>
            <person name="Mauffrey F."/>
            <person name="Villemur R."/>
        </authorList>
    </citation>
    <scope>NUCLEOTIDE SEQUENCE [LARGE SCALE GENOMIC DNA]</scope>
    <source>
        <strain evidence="9 10">JAM7</strain>
    </source>
</reference>
<comment type="function">
    <text evidence="7">Thiolesterase that catalyzes the hydrolysis of S-D-lactoyl-glutathione to form glutathione and D-lactic acid.</text>
</comment>
<feature type="binding site" evidence="7">
    <location>
        <position position="172"/>
    </location>
    <ligand>
        <name>Zn(2+)</name>
        <dbReference type="ChEBI" id="CHEBI:29105"/>
        <label>2</label>
    </ligand>
</feature>
<keyword evidence="6 7" id="KW-0862">Zinc</keyword>
<feature type="binding site" evidence="7">
    <location>
        <position position="60"/>
    </location>
    <ligand>
        <name>Zn(2+)</name>
        <dbReference type="ChEBI" id="CHEBI:29105"/>
        <label>1</label>
    </ligand>
</feature>
<evidence type="ECO:0000256" key="1">
    <source>
        <dbReference type="ARBA" id="ARBA00001623"/>
    </source>
</evidence>
<dbReference type="InterPro" id="IPR001279">
    <property type="entry name" value="Metallo-B-lactamas"/>
</dbReference>
<accession>I1YK30</accession>
<evidence type="ECO:0000256" key="5">
    <source>
        <dbReference type="ARBA" id="ARBA00022801"/>
    </source>
</evidence>
<comment type="cofactor">
    <cofactor evidence="7">
        <name>Zn(2+)</name>
        <dbReference type="ChEBI" id="CHEBI:29105"/>
    </cofactor>
    <text evidence="7">Binds 2 Zn(2+) ions per subunit.</text>
</comment>
<comment type="pathway">
    <text evidence="2 7">Secondary metabolite metabolism; methylglyoxal degradation; (R)-lactate from methylglyoxal: step 2/2.</text>
</comment>
<dbReference type="PANTHER" id="PTHR43705">
    <property type="entry name" value="HYDROXYACYLGLUTATHIONE HYDROLASE"/>
    <property type="match status" value="1"/>
</dbReference>
<protein>
    <recommendedName>
        <fullName evidence="7">Hydroxyacylglutathione hydrolase</fullName>
        <ecNumber evidence="7">3.1.2.6</ecNumber>
    </recommendedName>
    <alternativeName>
        <fullName evidence="7">Glyoxalase II</fullName>
        <shortName evidence="7">Glx II</shortName>
    </alternativeName>
</protein>
<evidence type="ECO:0000256" key="3">
    <source>
        <dbReference type="ARBA" id="ARBA00006759"/>
    </source>
</evidence>
<dbReference type="PIRSF" id="PIRSF005457">
    <property type="entry name" value="Glx"/>
    <property type="match status" value="1"/>
</dbReference>
<name>I1YK30_METFJ</name>
<dbReference type="PATRIC" id="fig|754477.3.peg.2102"/>
<feature type="binding site" evidence="7">
    <location>
        <position position="134"/>
    </location>
    <ligand>
        <name>Zn(2+)</name>
        <dbReference type="ChEBI" id="CHEBI:29105"/>
        <label>2</label>
    </ligand>
</feature>
<evidence type="ECO:0000256" key="2">
    <source>
        <dbReference type="ARBA" id="ARBA00004963"/>
    </source>
</evidence>
<gene>
    <name evidence="7" type="primary">gloB</name>
    <name evidence="9" type="ordered locus">Q7C_2137</name>
</gene>
<evidence type="ECO:0000259" key="8">
    <source>
        <dbReference type="SMART" id="SM00849"/>
    </source>
</evidence>
<evidence type="ECO:0000256" key="4">
    <source>
        <dbReference type="ARBA" id="ARBA00022723"/>
    </source>
</evidence>
<keyword evidence="4 7" id="KW-0479">Metal-binding</keyword>
<dbReference type="Pfam" id="PF16123">
    <property type="entry name" value="HAGH_C"/>
    <property type="match status" value="1"/>
</dbReference>
<dbReference type="InterPro" id="IPR036866">
    <property type="entry name" value="RibonucZ/Hydroxyglut_hydro"/>
</dbReference>
<keyword evidence="10" id="KW-1185">Reference proteome</keyword>
<dbReference type="EC" id="3.1.2.6" evidence="7"/>
<evidence type="ECO:0000256" key="7">
    <source>
        <dbReference type="HAMAP-Rule" id="MF_01374"/>
    </source>
</evidence>
<dbReference type="KEGG" id="mec:Q7C_2137"/>
<dbReference type="eggNOG" id="COG0491">
    <property type="taxonomic scope" value="Bacteria"/>
</dbReference>
<dbReference type="InterPro" id="IPR032282">
    <property type="entry name" value="HAGH_C"/>
</dbReference>
<sequence length="263" mass="28740">MFQEPVLPVHTVPAFTDNYIWLIESAQCRQALIVDPGEAEPVLTALQDAQLTPNAILITHHHADHTGGIEALNHHYDIPVYGPHSEQIKGVTHPIFAGCLIQRDGFPPIYVLDTGGHTPGHISYLIDQKLFCGDTLFAGGCGRLLGGTAPQLFASLMALKSLPDSTRVYCAHEYTEANLAFAQTVEPENTALQQRLIYTRRQRAAGQPTVPSSLAEEKATNPFLRCDEPAVMAAVSEKTGAQLTSPEAVFTALRQWKDNFRSS</sequence>
<dbReference type="InterPro" id="IPR035680">
    <property type="entry name" value="Clx_II_MBL"/>
</dbReference>
<dbReference type="EMBL" id="CP003380">
    <property type="protein sequence ID" value="AFJ03273.1"/>
    <property type="molecule type" value="Genomic_DNA"/>
</dbReference>
<dbReference type="InterPro" id="IPR050110">
    <property type="entry name" value="Glyoxalase_II_hydrolase"/>
</dbReference>
<dbReference type="HOGENOM" id="CLU_030571_4_1_6"/>
<comment type="similarity">
    <text evidence="3 7">Belongs to the metallo-beta-lactamase superfamily. Glyoxalase II family.</text>
</comment>
<dbReference type="GO" id="GO:0019243">
    <property type="term" value="P:methylglyoxal catabolic process to D-lactate via S-lactoyl-glutathione"/>
    <property type="evidence" value="ECO:0007669"/>
    <property type="project" value="UniProtKB-UniRule"/>
</dbReference>
<organism evidence="9 10">
    <name type="scientific">Methylophaga frappieri (strain ATCC BAA-2434 / DSM 25690 / JAM7)</name>
    <dbReference type="NCBI Taxonomy" id="754477"/>
    <lineage>
        <taxon>Bacteria</taxon>
        <taxon>Pseudomonadati</taxon>
        <taxon>Pseudomonadota</taxon>
        <taxon>Gammaproteobacteria</taxon>
        <taxon>Thiotrichales</taxon>
        <taxon>Piscirickettsiaceae</taxon>
        <taxon>Methylophaga</taxon>
    </lineage>
</organism>